<accession>A0A371J915</accession>
<dbReference type="InterPro" id="IPR016181">
    <property type="entry name" value="Acyl_CoA_acyltransferase"/>
</dbReference>
<dbReference type="AlphaFoldDB" id="A0A371J915"/>
<comment type="caution">
    <text evidence="2">The sequence shown here is derived from an EMBL/GenBank/DDBJ whole genome shotgun (WGS) entry which is preliminary data.</text>
</comment>
<sequence>MIGSIKSYNSLEQDEKNLFCDFINRNNSDKKSKEDIEKLFNLSIYDYGRGVLLYIIDNKVVAKLCIVLEVAKDLNSSYIHQFEILEGICNINIILSEIVQRAIDVSREYGANDIRLGVSDKHILDKLGLYAQYNSYKMNLENRNTIANILDLETLSEGNKYEYIKIYNDSFSDMPHGTITNINKVEENITNINDLNYYFFVLDGNKRIGFMEVTINEEEGIFDIGLCKGYRNKGYGKLILDKAIEFLNQKNVKKVSLIVIEENKIAYNMYLKRGFEVKKTLGHWIKLTDGE</sequence>
<dbReference type="SUPFAM" id="SSF55729">
    <property type="entry name" value="Acyl-CoA N-acyltransferases (Nat)"/>
    <property type="match status" value="1"/>
</dbReference>
<dbReference type="Gene3D" id="3.40.630.30">
    <property type="match status" value="1"/>
</dbReference>
<dbReference type="InterPro" id="IPR000182">
    <property type="entry name" value="GNAT_dom"/>
</dbReference>
<gene>
    <name evidence="2" type="ORF">CHL78_002885</name>
</gene>
<feature type="domain" description="N-acetyltransferase" evidence="1">
    <location>
        <begin position="150"/>
        <end position="291"/>
    </location>
</feature>
<dbReference type="RefSeq" id="WP_094368447.1">
    <property type="nucleotide sequence ID" value="NZ_NOJY02000003.1"/>
</dbReference>
<dbReference type="GO" id="GO:0016747">
    <property type="term" value="F:acyltransferase activity, transferring groups other than amino-acyl groups"/>
    <property type="evidence" value="ECO:0007669"/>
    <property type="project" value="InterPro"/>
</dbReference>
<evidence type="ECO:0000313" key="2">
    <source>
        <dbReference type="EMBL" id="RDY29270.1"/>
    </source>
</evidence>
<dbReference type="EMBL" id="NOJY02000003">
    <property type="protein sequence ID" value="RDY29270.1"/>
    <property type="molecule type" value="Genomic_DNA"/>
</dbReference>
<keyword evidence="3" id="KW-1185">Reference proteome</keyword>
<dbReference type="CDD" id="cd04301">
    <property type="entry name" value="NAT_SF"/>
    <property type="match status" value="1"/>
</dbReference>
<evidence type="ECO:0000313" key="3">
    <source>
        <dbReference type="Proteomes" id="UP000215694"/>
    </source>
</evidence>
<protein>
    <submittedName>
        <fullName evidence="2">GNAT family N-acetyltransferase</fullName>
    </submittedName>
</protein>
<dbReference type="PROSITE" id="PS51186">
    <property type="entry name" value="GNAT"/>
    <property type="match status" value="1"/>
</dbReference>
<dbReference type="Proteomes" id="UP000215694">
    <property type="component" value="Unassembled WGS sequence"/>
</dbReference>
<organism evidence="2 3">
    <name type="scientific">Romboutsia weinsteinii</name>
    <dbReference type="NCBI Taxonomy" id="2020949"/>
    <lineage>
        <taxon>Bacteria</taxon>
        <taxon>Bacillati</taxon>
        <taxon>Bacillota</taxon>
        <taxon>Clostridia</taxon>
        <taxon>Peptostreptococcales</taxon>
        <taxon>Peptostreptococcaceae</taxon>
        <taxon>Romboutsia</taxon>
    </lineage>
</organism>
<reference evidence="2 3" key="1">
    <citation type="journal article" date="2017" name="Genome Announc.">
        <title>Draft Genome Sequence of Romboutsia weinsteinii sp. nov. Strain CCRI-19649(T) Isolated from Surface Water.</title>
        <authorList>
            <person name="Maheux A.F."/>
            <person name="Boudreau D.K."/>
            <person name="Berube E."/>
            <person name="Boissinot M."/>
            <person name="Cantin P."/>
            <person name="Raymond F."/>
            <person name="Corbeil J."/>
            <person name="Omar R.F."/>
            <person name="Bergeron M.G."/>
        </authorList>
    </citation>
    <scope>NUCLEOTIDE SEQUENCE [LARGE SCALE GENOMIC DNA]</scope>
    <source>
        <strain evidence="2 3">CCRI-19649</strain>
    </source>
</reference>
<keyword evidence="2" id="KW-0808">Transferase</keyword>
<dbReference type="Pfam" id="PF00583">
    <property type="entry name" value="Acetyltransf_1"/>
    <property type="match status" value="1"/>
</dbReference>
<dbReference type="OrthoDB" id="5419426at2"/>
<proteinExistence type="predicted"/>
<name>A0A371J915_9FIRM</name>
<evidence type="ECO:0000259" key="1">
    <source>
        <dbReference type="PROSITE" id="PS51186"/>
    </source>
</evidence>